<evidence type="ECO:0000313" key="2">
    <source>
        <dbReference type="EMBL" id="CUR52100.1"/>
    </source>
</evidence>
<protein>
    <submittedName>
        <fullName evidence="2">AsnC family transcriptional regulator</fullName>
    </submittedName>
</protein>
<dbReference type="SUPFAM" id="SSF54909">
    <property type="entry name" value="Dimeric alpha+beta barrel"/>
    <property type="match status" value="1"/>
</dbReference>
<dbReference type="AlphaFoldDB" id="A0A128A428"/>
<dbReference type="Pfam" id="PF01037">
    <property type="entry name" value="AsnC_trans_reg"/>
    <property type="match status" value="1"/>
</dbReference>
<evidence type="ECO:0000313" key="3">
    <source>
        <dbReference type="Proteomes" id="UP000196239"/>
    </source>
</evidence>
<dbReference type="EMBL" id="LN890280">
    <property type="protein sequence ID" value="CUR52100.1"/>
    <property type="molecule type" value="Genomic_DNA"/>
</dbReference>
<feature type="domain" description="Transcription regulator AsnC/Lrp ligand binding" evidence="1">
    <location>
        <begin position="6"/>
        <end position="74"/>
    </location>
</feature>
<dbReference type="Proteomes" id="UP000196239">
    <property type="component" value="Chromosome 1"/>
</dbReference>
<accession>A0A128A428</accession>
<evidence type="ECO:0000259" key="1">
    <source>
        <dbReference type="Pfam" id="PF01037"/>
    </source>
</evidence>
<dbReference type="InterPro" id="IPR019887">
    <property type="entry name" value="Tscrpt_reg_AsnC/Lrp_C"/>
</dbReference>
<sequence>METAYVMINCEMGAEGTIVEGVKSIDSVKEVSGVFGNYDIIVKLECPDIDEIRETIATKIRLLSKVRCTTTLMCSN</sequence>
<reference evidence="3" key="1">
    <citation type="submission" date="2015-10" db="EMBL/GenBank/DDBJ databases">
        <authorList>
            <person name="Lehtovirta-Morley L.E."/>
            <person name="Vieille C."/>
        </authorList>
    </citation>
    <scope>NUCLEOTIDE SEQUENCE [LARGE SCALE GENOMIC DNA]</scope>
</reference>
<dbReference type="Gene3D" id="3.30.70.920">
    <property type="match status" value="1"/>
</dbReference>
<dbReference type="InterPro" id="IPR011008">
    <property type="entry name" value="Dimeric_a/b-barrel"/>
</dbReference>
<dbReference type="KEGG" id="ndv:NDEV_1335"/>
<proteinExistence type="predicted"/>
<organism evidence="2 3">
    <name type="scientific">Nitrosotalea devaniterrae</name>
    <dbReference type="NCBI Taxonomy" id="1078905"/>
    <lineage>
        <taxon>Archaea</taxon>
        <taxon>Nitrososphaerota</taxon>
        <taxon>Nitrososphaeria</taxon>
        <taxon>Nitrosotaleales</taxon>
        <taxon>Nitrosotaleaceae</taxon>
        <taxon>Nitrosotalea</taxon>
    </lineage>
</organism>
<gene>
    <name evidence="2" type="ORF">NDEV_1335</name>
</gene>
<name>A0A128A428_9ARCH</name>
<keyword evidence="3" id="KW-1185">Reference proteome</keyword>